<feature type="transmembrane region" description="Helical" evidence="7">
    <location>
        <begin position="144"/>
        <end position="165"/>
    </location>
</feature>
<proteinExistence type="predicted"/>
<dbReference type="EMBL" id="VWPK01000060">
    <property type="protein sequence ID" value="KAA5609068.1"/>
    <property type="molecule type" value="Genomic_DNA"/>
</dbReference>
<feature type="transmembrane region" description="Helical" evidence="7">
    <location>
        <begin position="280"/>
        <end position="302"/>
    </location>
</feature>
<keyword evidence="10" id="KW-1185">Reference proteome</keyword>
<reference evidence="9 10" key="1">
    <citation type="submission" date="2019-09" db="EMBL/GenBank/DDBJ databases">
        <title>Genome sequence of Rhodovastum atsumiense, a diverse member of the Acetobacteraceae family of non-sulfur purple photosynthetic bacteria.</title>
        <authorList>
            <person name="Meyer T."/>
            <person name="Kyndt J."/>
        </authorList>
    </citation>
    <scope>NUCLEOTIDE SEQUENCE [LARGE SCALE GENOMIC DNA]</scope>
    <source>
        <strain evidence="9 10">DSM 21279</strain>
    </source>
</reference>
<feature type="transmembrane region" description="Helical" evidence="7">
    <location>
        <begin position="224"/>
        <end position="243"/>
    </location>
</feature>
<feature type="transmembrane region" description="Helical" evidence="7">
    <location>
        <begin position="85"/>
        <end position="103"/>
    </location>
</feature>
<evidence type="ECO:0000256" key="3">
    <source>
        <dbReference type="ARBA" id="ARBA00022475"/>
    </source>
</evidence>
<protein>
    <submittedName>
        <fullName evidence="9">MFS transporter</fullName>
    </submittedName>
</protein>
<feature type="transmembrane region" description="Helical" evidence="7">
    <location>
        <begin position="249"/>
        <end position="273"/>
    </location>
</feature>
<keyword evidence="3" id="KW-1003">Cell membrane</keyword>
<evidence type="ECO:0000256" key="4">
    <source>
        <dbReference type="ARBA" id="ARBA00022692"/>
    </source>
</evidence>
<organism evidence="9 10">
    <name type="scientific">Rhodovastum atsumiense</name>
    <dbReference type="NCBI Taxonomy" id="504468"/>
    <lineage>
        <taxon>Bacteria</taxon>
        <taxon>Pseudomonadati</taxon>
        <taxon>Pseudomonadota</taxon>
        <taxon>Alphaproteobacteria</taxon>
        <taxon>Acetobacterales</taxon>
        <taxon>Acetobacteraceae</taxon>
        <taxon>Rhodovastum</taxon>
    </lineage>
</organism>
<dbReference type="Gene3D" id="1.20.1250.20">
    <property type="entry name" value="MFS general substrate transporter like domains"/>
    <property type="match status" value="1"/>
</dbReference>
<comment type="subcellular location">
    <subcellularLocation>
        <location evidence="1">Cell membrane</location>
        <topology evidence="1">Multi-pass membrane protein</topology>
    </subcellularLocation>
</comment>
<evidence type="ECO:0000256" key="2">
    <source>
        <dbReference type="ARBA" id="ARBA00022448"/>
    </source>
</evidence>
<accession>A0A5M6IND6</accession>
<dbReference type="PROSITE" id="PS50850">
    <property type="entry name" value="MFS"/>
    <property type="match status" value="1"/>
</dbReference>
<sequence length="404" mass="40603">MSIASSATAGAVAPPGRAAAPFLAATLVTLMAAAAAPTPLYRLYQQSWGFSPAMLTVVFAVYALSLLAVLLTAGSLSDHVGRRPVIFAALLLEILGMGLFVAAESPSMLIAARIVQGLATGAATSALAAALLDSARRHGPLINSLVTPVGMALGALGTSALAELAPWPLHLVYILLAGLFVVQAAALWLLPEMTAPRPGAWASLRPCVAVPPQARAAFLRLSPLNVAIWALGGFFMSLAPSLVREATGAAASLAGGAVVATFTGAGALSILALRHRPARTALLSGAILLLAGVAVLAGGVHLAALPLFLAGALLAGLGWGASFLGILRALLPLAGAEERAGLVSAYYIQGYVALGAPAIAAGMLGRWLGLVVATDIYTAVLLSLAGMGLALVVLDGRGGQELHP</sequence>
<dbReference type="SUPFAM" id="SSF103473">
    <property type="entry name" value="MFS general substrate transporter"/>
    <property type="match status" value="1"/>
</dbReference>
<evidence type="ECO:0000313" key="10">
    <source>
        <dbReference type="Proteomes" id="UP000325255"/>
    </source>
</evidence>
<dbReference type="InterPro" id="IPR050171">
    <property type="entry name" value="MFS_Transporters"/>
</dbReference>
<dbReference type="RefSeq" id="WP_150044327.1">
    <property type="nucleotide sequence ID" value="NZ_OW485601.1"/>
</dbReference>
<evidence type="ECO:0000259" key="8">
    <source>
        <dbReference type="PROSITE" id="PS50850"/>
    </source>
</evidence>
<dbReference type="Pfam" id="PF07690">
    <property type="entry name" value="MFS_1"/>
    <property type="match status" value="1"/>
</dbReference>
<dbReference type="OrthoDB" id="7283458at2"/>
<dbReference type="PANTHER" id="PTHR23517">
    <property type="entry name" value="RESISTANCE PROTEIN MDTM, PUTATIVE-RELATED-RELATED"/>
    <property type="match status" value="1"/>
</dbReference>
<keyword evidence="6 7" id="KW-0472">Membrane</keyword>
<dbReference type="AlphaFoldDB" id="A0A5M6IND6"/>
<evidence type="ECO:0000313" key="9">
    <source>
        <dbReference type="EMBL" id="KAA5609068.1"/>
    </source>
</evidence>
<evidence type="ECO:0000256" key="7">
    <source>
        <dbReference type="SAM" id="Phobius"/>
    </source>
</evidence>
<gene>
    <name evidence="9" type="ORF">F1189_25915</name>
</gene>
<feature type="transmembrane region" description="Helical" evidence="7">
    <location>
        <begin position="171"/>
        <end position="190"/>
    </location>
</feature>
<feature type="domain" description="Major facilitator superfamily (MFS) profile" evidence="8">
    <location>
        <begin position="17"/>
        <end position="404"/>
    </location>
</feature>
<feature type="transmembrane region" description="Helical" evidence="7">
    <location>
        <begin position="109"/>
        <end position="132"/>
    </location>
</feature>
<evidence type="ECO:0000256" key="6">
    <source>
        <dbReference type="ARBA" id="ARBA00023136"/>
    </source>
</evidence>
<dbReference type="GO" id="GO:0022857">
    <property type="term" value="F:transmembrane transporter activity"/>
    <property type="evidence" value="ECO:0007669"/>
    <property type="project" value="InterPro"/>
</dbReference>
<keyword evidence="5 7" id="KW-1133">Transmembrane helix</keyword>
<dbReference type="InterPro" id="IPR020846">
    <property type="entry name" value="MFS_dom"/>
</dbReference>
<dbReference type="InterPro" id="IPR036259">
    <property type="entry name" value="MFS_trans_sf"/>
</dbReference>
<dbReference type="GO" id="GO:0005886">
    <property type="term" value="C:plasma membrane"/>
    <property type="evidence" value="ECO:0007669"/>
    <property type="project" value="UniProtKB-SubCell"/>
</dbReference>
<evidence type="ECO:0000256" key="1">
    <source>
        <dbReference type="ARBA" id="ARBA00004651"/>
    </source>
</evidence>
<dbReference type="InterPro" id="IPR011701">
    <property type="entry name" value="MFS"/>
</dbReference>
<keyword evidence="4 7" id="KW-0812">Transmembrane</keyword>
<feature type="transmembrane region" description="Helical" evidence="7">
    <location>
        <begin position="308"/>
        <end position="331"/>
    </location>
</feature>
<evidence type="ECO:0000256" key="5">
    <source>
        <dbReference type="ARBA" id="ARBA00022989"/>
    </source>
</evidence>
<feature type="transmembrane region" description="Helical" evidence="7">
    <location>
        <begin position="51"/>
        <end position="73"/>
    </location>
</feature>
<comment type="caution">
    <text evidence="9">The sequence shown here is derived from an EMBL/GenBank/DDBJ whole genome shotgun (WGS) entry which is preliminary data.</text>
</comment>
<keyword evidence="2" id="KW-0813">Transport</keyword>
<feature type="transmembrane region" description="Helical" evidence="7">
    <location>
        <begin position="343"/>
        <end position="364"/>
    </location>
</feature>
<name>A0A5M6IND6_9PROT</name>
<dbReference type="Proteomes" id="UP000325255">
    <property type="component" value="Unassembled WGS sequence"/>
</dbReference>
<feature type="transmembrane region" description="Helical" evidence="7">
    <location>
        <begin position="376"/>
        <end position="394"/>
    </location>
</feature>